<comment type="cofactor">
    <cofactor evidence="1">
        <name>FAD</name>
        <dbReference type="ChEBI" id="CHEBI:57692"/>
    </cofactor>
</comment>
<dbReference type="PANTHER" id="PTHR43014">
    <property type="entry name" value="MERCURIC REDUCTASE"/>
    <property type="match status" value="1"/>
</dbReference>
<dbReference type="EMBL" id="JBHTOD010000002">
    <property type="protein sequence ID" value="MFD1454590.1"/>
    <property type="molecule type" value="Genomic_DNA"/>
</dbReference>
<protein>
    <submittedName>
        <fullName evidence="6">Dihydrolipoyl dehydrogenase family protein</fullName>
        <ecNumber evidence="6">1.-.-.-</ecNumber>
    </submittedName>
</protein>
<organism evidence="6 7">
    <name type="scientific">Levilactobacillus lanxiensis</name>
    <dbReference type="NCBI Taxonomy" id="2799568"/>
    <lineage>
        <taxon>Bacteria</taxon>
        <taxon>Bacillati</taxon>
        <taxon>Bacillota</taxon>
        <taxon>Bacilli</taxon>
        <taxon>Lactobacillales</taxon>
        <taxon>Lactobacillaceae</taxon>
        <taxon>Levilactobacillus</taxon>
    </lineage>
</organism>
<dbReference type="PANTHER" id="PTHR43014:SF5">
    <property type="entry name" value="GLUTATHIONE REDUCTASE (NADPH)"/>
    <property type="match status" value="1"/>
</dbReference>
<dbReference type="GO" id="GO:0016491">
    <property type="term" value="F:oxidoreductase activity"/>
    <property type="evidence" value="ECO:0007669"/>
    <property type="project" value="UniProtKB-KW"/>
</dbReference>
<reference evidence="7" key="1">
    <citation type="journal article" date="2019" name="Int. J. Syst. Evol. Microbiol.">
        <title>The Global Catalogue of Microorganisms (GCM) 10K type strain sequencing project: providing services to taxonomists for standard genome sequencing and annotation.</title>
        <authorList>
            <consortium name="The Broad Institute Genomics Platform"/>
            <consortium name="The Broad Institute Genome Sequencing Center for Infectious Disease"/>
            <person name="Wu L."/>
            <person name="Ma J."/>
        </authorList>
    </citation>
    <scope>NUCLEOTIDE SEQUENCE [LARGE SCALE GENOMIC DNA]</scope>
    <source>
        <strain evidence="7">CCM 8979</strain>
    </source>
</reference>
<dbReference type="PRINTS" id="PR00368">
    <property type="entry name" value="FADPNR"/>
</dbReference>
<gene>
    <name evidence="6" type="ORF">ACFQ44_02695</name>
</gene>
<keyword evidence="2" id="KW-0285">Flavoprotein</keyword>
<dbReference type="Pfam" id="PF07992">
    <property type="entry name" value="Pyr_redox_2"/>
    <property type="match status" value="1"/>
</dbReference>
<dbReference type="InterPro" id="IPR016156">
    <property type="entry name" value="FAD/NAD-linked_Rdtase_dimer_sf"/>
</dbReference>
<accession>A0ABW4D205</accession>
<dbReference type="InterPro" id="IPR036188">
    <property type="entry name" value="FAD/NAD-bd_sf"/>
</dbReference>
<keyword evidence="7" id="KW-1185">Reference proteome</keyword>
<dbReference type="Gene3D" id="3.30.390.30">
    <property type="match status" value="1"/>
</dbReference>
<evidence type="ECO:0000313" key="7">
    <source>
        <dbReference type="Proteomes" id="UP001597189"/>
    </source>
</evidence>
<feature type="domain" description="Pyridine nucleotide-disulphide oxidoreductase dimerisation" evidence="4">
    <location>
        <begin position="341"/>
        <end position="442"/>
    </location>
</feature>
<dbReference type="PRINTS" id="PR00411">
    <property type="entry name" value="PNDRDTASEI"/>
</dbReference>
<dbReference type="Pfam" id="PF02852">
    <property type="entry name" value="Pyr_redox_dim"/>
    <property type="match status" value="1"/>
</dbReference>
<sequence>MTQKFDYIVLGSGPAAYGLVTALKEAQSSQTVLIVDNDLFGGTCPNYGCEPKIFLEGAVRSVLISQQLQQRGIQTAAKIDWPALMATKKATFAPYPANAQAAFDSETVSTRQGTASFVDAHTVAVNDEQFTADKIVIATGVTANQLPIPGKELTHNSNDVLDLAELPQRILFIGGGYVSMELATVLSAAGASVEIVEHAPHALGAFYQPHVNVVVKQMQARGIKFHFGQSVNAVTQTGADFSVTTAEGDSYTADYVIDATGRRPNIDKLNLAVAGVETNRQGIIVDDHLATNVAGIYSAGDVVAKSPAVAPKLTPVAQFEGAYLTATDDEPIHYPVTGTGSFTFPQVAQVGVPVAEAAEDSRYHLKKMGLSPDFAYAGTNDQDAELIGVFDHDQRLVGAAEVSQTATDDMNQLVSVIGLRLTAKDFQQKQILIFPTLGTKLKEFLA</sequence>
<evidence type="ECO:0000256" key="3">
    <source>
        <dbReference type="ARBA" id="ARBA00022827"/>
    </source>
</evidence>
<evidence type="ECO:0000313" key="6">
    <source>
        <dbReference type="EMBL" id="MFD1454590.1"/>
    </source>
</evidence>
<keyword evidence="3" id="KW-0274">FAD</keyword>
<feature type="domain" description="FAD/NAD(P)-binding" evidence="5">
    <location>
        <begin position="5"/>
        <end position="321"/>
    </location>
</feature>
<dbReference type="RefSeq" id="WP_203643359.1">
    <property type="nucleotide sequence ID" value="NZ_BOLN01000002.1"/>
</dbReference>
<proteinExistence type="predicted"/>
<dbReference type="Proteomes" id="UP001597189">
    <property type="component" value="Unassembled WGS sequence"/>
</dbReference>
<keyword evidence="6" id="KW-0560">Oxidoreductase</keyword>
<dbReference type="SUPFAM" id="SSF51905">
    <property type="entry name" value="FAD/NAD(P)-binding domain"/>
    <property type="match status" value="1"/>
</dbReference>
<dbReference type="InterPro" id="IPR004099">
    <property type="entry name" value="Pyr_nucl-diS_OxRdtase_dimer"/>
</dbReference>
<dbReference type="Gene3D" id="3.50.50.60">
    <property type="entry name" value="FAD/NAD(P)-binding domain"/>
    <property type="match status" value="2"/>
</dbReference>
<comment type="caution">
    <text evidence="6">The sequence shown here is derived from an EMBL/GenBank/DDBJ whole genome shotgun (WGS) entry which is preliminary data.</text>
</comment>
<evidence type="ECO:0000256" key="1">
    <source>
        <dbReference type="ARBA" id="ARBA00001974"/>
    </source>
</evidence>
<dbReference type="InterPro" id="IPR023753">
    <property type="entry name" value="FAD/NAD-binding_dom"/>
</dbReference>
<evidence type="ECO:0000259" key="5">
    <source>
        <dbReference type="Pfam" id="PF07992"/>
    </source>
</evidence>
<dbReference type="SUPFAM" id="SSF55424">
    <property type="entry name" value="FAD/NAD-linked reductases, dimerisation (C-terminal) domain"/>
    <property type="match status" value="1"/>
</dbReference>
<evidence type="ECO:0000256" key="2">
    <source>
        <dbReference type="ARBA" id="ARBA00022630"/>
    </source>
</evidence>
<evidence type="ECO:0000259" key="4">
    <source>
        <dbReference type="Pfam" id="PF02852"/>
    </source>
</evidence>
<name>A0ABW4D205_9LACO</name>
<dbReference type="EC" id="1.-.-.-" evidence="6"/>